<comment type="caution">
    <text evidence="1">The sequence shown here is derived from an EMBL/GenBank/DDBJ whole genome shotgun (WGS) entry which is preliminary data.</text>
</comment>
<dbReference type="Proteomes" id="UP000192328">
    <property type="component" value="Unassembled WGS sequence"/>
</dbReference>
<keyword evidence="2" id="KW-1185">Reference proteome</keyword>
<gene>
    <name evidence="1" type="ORF">SAMN06297397_0492</name>
</gene>
<evidence type="ECO:0000313" key="2">
    <source>
        <dbReference type="Proteomes" id="UP000192328"/>
    </source>
</evidence>
<protein>
    <submittedName>
        <fullName evidence="1">Segregation and condensation protein B</fullName>
    </submittedName>
</protein>
<organism evidence="1 2">
    <name type="scientific">Aristaeella lactis</name>
    <dbReference type="NCBI Taxonomy" id="3046383"/>
    <lineage>
        <taxon>Bacteria</taxon>
        <taxon>Bacillati</taxon>
        <taxon>Bacillota</taxon>
        <taxon>Clostridia</taxon>
        <taxon>Eubacteriales</taxon>
        <taxon>Aristaeellaceae</taxon>
        <taxon>Aristaeella</taxon>
    </lineage>
</organism>
<evidence type="ECO:0000313" key="1">
    <source>
        <dbReference type="EMBL" id="SMC38573.1"/>
    </source>
</evidence>
<accession>A0AC61PI63</accession>
<proteinExistence type="predicted"/>
<sequence>MSSEEGNLKGRIEAILFVAGEAVPIRDLARALQISESETREAIRGLRDEYDYEQRGFLIKRFGDHVQLATRPLYSGDVVRLLQPVQQQSLSQAAMETLAVVAYKQPVTRAEVEQIRGVKCDYSLQSLMNKGLICEAGRKDTIGRPILFRTTDEFLSHFGLEGLEGLPPMPQPPEEQSGQDTETEELIP</sequence>
<name>A0AC61PI63_9FIRM</name>
<dbReference type="EMBL" id="FWXZ01000001">
    <property type="protein sequence ID" value="SMC38573.1"/>
    <property type="molecule type" value="Genomic_DNA"/>
</dbReference>
<reference evidence="1" key="1">
    <citation type="submission" date="2017-04" db="EMBL/GenBank/DDBJ databases">
        <authorList>
            <person name="Varghese N."/>
            <person name="Submissions S."/>
        </authorList>
    </citation>
    <scope>NUCLEOTIDE SEQUENCE</scope>
    <source>
        <strain evidence="1">WTE2008</strain>
    </source>
</reference>